<evidence type="ECO:0000313" key="2">
    <source>
        <dbReference type="EMBL" id="KAJ1204683.1"/>
    </source>
</evidence>
<organism evidence="2 3">
    <name type="scientific">Pleurodeles waltl</name>
    <name type="common">Iberian ribbed newt</name>
    <dbReference type="NCBI Taxonomy" id="8319"/>
    <lineage>
        <taxon>Eukaryota</taxon>
        <taxon>Metazoa</taxon>
        <taxon>Chordata</taxon>
        <taxon>Craniata</taxon>
        <taxon>Vertebrata</taxon>
        <taxon>Euteleostomi</taxon>
        <taxon>Amphibia</taxon>
        <taxon>Batrachia</taxon>
        <taxon>Caudata</taxon>
        <taxon>Salamandroidea</taxon>
        <taxon>Salamandridae</taxon>
        <taxon>Pleurodelinae</taxon>
        <taxon>Pleurodeles</taxon>
    </lineage>
</organism>
<gene>
    <name evidence="2" type="ORF">NDU88_000123</name>
</gene>
<dbReference type="AlphaFoldDB" id="A0AAV7VWG9"/>
<dbReference type="Proteomes" id="UP001066276">
    <property type="component" value="Chromosome 1_2"/>
</dbReference>
<comment type="caution">
    <text evidence="2">The sequence shown here is derived from an EMBL/GenBank/DDBJ whole genome shotgun (WGS) entry which is preliminary data.</text>
</comment>
<dbReference type="EMBL" id="JANPWB010000002">
    <property type="protein sequence ID" value="KAJ1204683.1"/>
    <property type="molecule type" value="Genomic_DNA"/>
</dbReference>
<evidence type="ECO:0000313" key="3">
    <source>
        <dbReference type="Proteomes" id="UP001066276"/>
    </source>
</evidence>
<name>A0AAV7VWG9_PLEWA</name>
<reference evidence="2" key="1">
    <citation type="journal article" date="2022" name="bioRxiv">
        <title>Sequencing and chromosome-scale assembly of the giantPleurodeles waltlgenome.</title>
        <authorList>
            <person name="Brown T."/>
            <person name="Elewa A."/>
            <person name="Iarovenko S."/>
            <person name="Subramanian E."/>
            <person name="Araus A.J."/>
            <person name="Petzold A."/>
            <person name="Susuki M."/>
            <person name="Suzuki K.-i.T."/>
            <person name="Hayashi T."/>
            <person name="Toyoda A."/>
            <person name="Oliveira C."/>
            <person name="Osipova E."/>
            <person name="Leigh N.D."/>
            <person name="Simon A."/>
            <person name="Yun M.H."/>
        </authorList>
    </citation>
    <scope>NUCLEOTIDE SEQUENCE</scope>
    <source>
        <strain evidence="2">20211129_DDA</strain>
        <tissue evidence="2">Liver</tissue>
    </source>
</reference>
<accession>A0AAV7VWG9</accession>
<feature type="region of interest" description="Disordered" evidence="1">
    <location>
        <begin position="234"/>
        <end position="257"/>
    </location>
</feature>
<sequence length="337" mass="35529">MPSPEGCRRVGGEDTPGDRFLSRNTVGLGAVFGWLSLFTGRSLLELPWSFQRRSVVFYACWGAFRCALVSPHPPSLPCVASIVLWSSPSPSLGKRAWVGRKRGGPPKEFLLSHVGVGHSSVLGRWSSSLCPSLCGALRGPTEPLPGLSVLRGGVSPFLGALVSPPLPGAPGVQRYLRLVSGQVPLRSHSPHSTDEGRGLGGPERGSHRGLQPATGPIRLVGSLPYGTPLTFSGTARRSGRCRAPTTRCSAPSPRGHASPQVIQVIAGRRRTMWPEISGRLHPRSAMLDAASTSRCVSSSWQVGDNIWLFYLAPGGSGVFGVTSKAVMGSDEVFVGGG</sequence>
<proteinExistence type="predicted"/>
<protein>
    <submittedName>
        <fullName evidence="2">Uncharacterized protein</fullName>
    </submittedName>
</protein>
<feature type="region of interest" description="Disordered" evidence="1">
    <location>
        <begin position="184"/>
        <end position="213"/>
    </location>
</feature>
<evidence type="ECO:0000256" key="1">
    <source>
        <dbReference type="SAM" id="MobiDB-lite"/>
    </source>
</evidence>
<keyword evidence="3" id="KW-1185">Reference proteome</keyword>